<evidence type="ECO:0000259" key="1">
    <source>
        <dbReference type="Pfam" id="PF03205"/>
    </source>
</evidence>
<name>E6VV43_PSEA9</name>
<sequence>MSVPVICIVGKKKSGKTTFIEKLLPELAALGLSVGTVKHDAHSFEMDREGKDSWRHRQAGAATVAVSSPTQVAVIKSVDREMWLPELAETFFADRHLVLAEGYFRSDMPKIEVFRAEAHAEPLCGPHNSGEKRLLAMVTDDLAGSADPGVPVFGLDEAPQVAAWIARRFHGWVQSGLWSAERD</sequence>
<dbReference type="SUPFAM" id="SSF52540">
    <property type="entry name" value="P-loop containing nucleoside triphosphate hydrolases"/>
    <property type="match status" value="1"/>
</dbReference>
<dbReference type="RefSeq" id="WP_013513131.1">
    <property type="nucleotide sequence ID" value="NC_014844.1"/>
</dbReference>
<evidence type="ECO:0000313" key="3">
    <source>
        <dbReference type="Proteomes" id="UP000002191"/>
    </source>
</evidence>
<dbReference type="Pfam" id="PF03205">
    <property type="entry name" value="MobB"/>
    <property type="match status" value="1"/>
</dbReference>
<dbReference type="Gene3D" id="3.40.50.300">
    <property type="entry name" value="P-loop containing nucleotide triphosphate hydrolases"/>
    <property type="match status" value="1"/>
</dbReference>
<dbReference type="eggNOG" id="COG1763">
    <property type="taxonomic scope" value="Bacteria"/>
</dbReference>
<gene>
    <name evidence="2" type="ordered locus">Daes_0167</name>
</gene>
<dbReference type="EMBL" id="CP002431">
    <property type="protein sequence ID" value="ADU61194.1"/>
    <property type="molecule type" value="Genomic_DNA"/>
</dbReference>
<dbReference type="HOGENOM" id="CLU_068199_2_2_7"/>
<dbReference type="STRING" id="643562.Daes_0167"/>
<keyword evidence="3" id="KW-1185">Reference proteome</keyword>
<feature type="domain" description="Molybdopterin-guanine dinucleotide biosynthesis protein B (MobB)" evidence="1">
    <location>
        <begin position="5"/>
        <end position="140"/>
    </location>
</feature>
<dbReference type="CDD" id="cd03116">
    <property type="entry name" value="MobB"/>
    <property type="match status" value="1"/>
</dbReference>
<dbReference type="Proteomes" id="UP000002191">
    <property type="component" value="Chromosome"/>
</dbReference>
<dbReference type="GO" id="GO:0005525">
    <property type="term" value="F:GTP binding"/>
    <property type="evidence" value="ECO:0007669"/>
    <property type="project" value="InterPro"/>
</dbReference>
<protein>
    <submittedName>
        <fullName evidence="2">Molybdopterin-guanine dinucleotide biosynthesis protein B</fullName>
    </submittedName>
</protein>
<dbReference type="GO" id="GO:0006777">
    <property type="term" value="P:Mo-molybdopterin cofactor biosynthetic process"/>
    <property type="evidence" value="ECO:0007669"/>
    <property type="project" value="InterPro"/>
</dbReference>
<reference evidence="3" key="1">
    <citation type="submission" date="2010-12" db="EMBL/GenBank/DDBJ databases">
        <title>Complete sequence of Desulfovibrio aespoeensis Aspo-2.</title>
        <authorList>
            <consortium name="US DOE Joint Genome Institute"/>
            <person name="Lucas S."/>
            <person name="Copeland A."/>
            <person name="Lapidus A."/>
            <person name="Cheng J.-F."/>
            <person name="Goodwin L."/>
            <person name="Pitluck S."/>
            <person name="Chertkov O."/>
            <person name="Misra M."/>
            <person name="Detter J.C."/>
            <person name="Han C."/>
            <person name="Tapia R."/>
            <person name="Land M."/>
            <person name="Hauser L."/>
            <person name="Kyrpides N."/>
            <person name="Ivanova N."/>
            <person name="Ovchinnikova G."/>
            <person name="Pedersen K."/>
            <person name="Jagevall S."/>
            <person name="Hazen T."/>
            <person name="Woyke T."/>
        </authorList>
    </citation>
    <scope>NUCLEOTIDE SEQUENCE [LARGE SCALE GENOMIC DNA]</scope>
    <source>
        <strain evidence="3">ATCC 700646 / DSM 10631 / Aspo-2</strain>
    </source>
</reference>
<dbReference type="OrthoDB" id="9786803at2"/>
<dbReference type="PANTHER" id="PTHR40072">
    <property type="entry name" value="MOLYBDOPTERIN-GUANINE DINUCLEOTIDE BIOSYNTHESIS ADAPTER PROTEIN-RELATED"/>
    <property type="match status" value="1"/>
</dbReference>
<evidence type="ECO:0000313" key="2">
    <source>
        <dbReference type="EMBL" id="ADU61194.1"/>
    </source>
</evidence>
<dbReference type="InterPro" id="IPR052539">
    <property type="entry name" value="MGD_biosynthesis_adapter"/>
</dbReference>
<organism evidence="2 3">
    <name type="scientific">Pseudodesulfovibrio aespoeensis (strain ATCC 700646 / DSM 10631 / Aspo-2)</name>
    <name type="common">Desulfovibrio aespoeensis</name>
    <dbReference type="NCBI Taxonomy" id="643562"/>
    <lineage>
        <taxon>Bacteria</taxon>
        <taxon>Pseudomonadati</taxon>
        <taxon>Thermodesulfobacteriota</taxon>
        <taxon>Desulfovibrionia</taxon>
        <taxon>Desulfovibrionales</taxon>
        <taxon>Desulfovibrionaceae</taxon>
    </lineage>
</organism>
<dbReference type="PANTHER" id="PTHR40072:SF1">
    <property type="entry name" value="MOLYBDOPTERIN-GUANINE DINUCLEOTIDE BIOSYNTHESIS ADAPTER PROTEIN"/>
    <property type="match status" value="1"/>
</dbReference>
<dbReference type="InterPro" id="IPR027417">
    <property type="entry name" value="P-loop_NTPase"/>
</dbReference>
<dbReference type="AlphaFoldDB" id="E6VV43"/>
<dbReference type="KEGG" id="das:Daes_0167"/>
<accession>E6VV43</accession>
<dbReference type="NCBIfam" id="TIGR00176">
    <property type="entry name" value="mobB"/>
    <property type="match status" value="1"/>
</dbReference>
<reference evidence="2 3" key="2">
    <citation type="journal article" date="2014" name="Genome Announc.">
        <title>Complete Genome Sequence of the Subsurface, Mesophilic Sulfate-Reducing Bacterium Desulfovibrio aespoeensis Aspo-2.</title>
        <authorList>
            <person name="Pedersen K."/>
            <person name="Bengtsson A."/>
            <person name="Edlund J."/>
            <person name="Rabe L."/>
            <person name="Hazen T."/>
            <person name="Chakraborty R."/>
            <person name="Goodwin L."/>
            <person name="Shapiro N."/>
        </authorList>
    </citation>
    <scope>NUCLEOTIDE SEQUENCE [LARGE SCALE GENOMIC DNA]</scope>
    <source>
        <strain evidence="3">ATCC 700646 / DSM 10631 / Aspo-2</strain>
    </source>
</reference>
<proteinExistence type="predicted"/>
<dbReference type="InterPro" id="IPR004435">
    <property type="entry name" value="MobB_dom"/>
</dbReference>